<dbReference type="Proteomes" id="UP000480178">
    <property type="component" value="Chromosome"/>
</dbReference>
<dbReference type="EMBL" id="CP048222">
    <property type="protein sequence ID" value="QHT67648.1"/>
    <property type="molecule type" value="Genomic_DNA"/>
</dbReference>
<evidence type="ECO:0000259" key="1">
    <source>
        <dbReference type="Pfam" id="PF12867"/>
    </source>
</evidence>
<dbReference type="KEGG" id="rhoz:GXP67_13925"/>
<keyword evidence="3" id="KW-1185">Reference proteome</keyword>
<accession>A0A6C0GI25</accession>
<feature type="domain" description="DinB-like" evidence="1">
    <location>
        <begin position="19"/>
        <end position="156"/>
    </location>
</feature>
<protein>
    <submittedName>
        <fullName evidence="2">DinB family protein</fullName>
    </submittedName>
</protein>
<name>A0A6C0GI25_9BACT</name>
<dbReference type="InterPro" id="IPR024775">
    <property type="entry name" value="DinB-like"/>
</dbReference>
<dbReference type="InterPro" id="IPR034660">
    <property type="entry name" value="DinB/YfiT-like"/>
</dbReference>
<sequence>MKTQQELFIKMVLDAWNIHIKRTDDLFNSLSDEQLMREASPGRNRGIYLLGHLTAIHDKMLPLLGLGESLYPELYELFVTSPDKARTDIPSISDLKLSWKKVNSALTEHFSRITPDEWFRKHNAVSEDDFAREPHRNKLNLIINRTNHLANHLGQLIFLKPPNRQD</sequence>
<dbReference type="Pfam" id="PF12867">
    <property type="entry name" value="DinB_2"/>
    <property type="match status" value="1"/>
</dbReference>
<dbReference type="Gene3D" id="1.20.120.450">
    <property type="entry name" value="dinb family like domain"/>
    <property type="match status" value="1"/>
</dbReference>
<dbReference type="AlphaFoldDB" id="A0A6C0GI25"/>
<reference evidence="2 3" key="1">
    <citation type="submission" date="2020-01" db="EMBL/GenBank/DDBJ databases">
        <authorList>
            <person name="Kim M.K."/>
        </authorList>
    </citation>
    <scope>NUCLEOTIDE SEQUENCE [LARGE SCALE GENOMIC DNA]</scope>
    <source>
        <strain evidence="2 3">172606-1</strain>
    </source>
</reference>
<dbReference type="SUPFAM" id="SSF109854">
    <property type="entry name" value="DinB/YfiT-like putative metalloenzymes"/>
    <property type="match status" value="1"/>
</dbReference>
<organism evidence="2 3">
    <name type="scientific">Rhodocytophaga rosea</name>
    <dbReference type="NCBI Taxonomy" id="2704465"/>
    <lineage>
        <taxon>Bacteria</taxon>
        <taxon>Pseudomonadati</taxon>
        <taxon>Bacteroidota</taxon>
        <taxon>Cytophagia</taxon>
        <taxon>Cytophagales</taxon>
        <taxon>Rhodocytophagaceae</taxon>
        <taxon>Rhodocytophaga</taxon>
    </lineage>
</organism>
<gene>
    <name evidence="2" type="ORF">GXP67_13925</name>
</gene>
<proteinExistence type="predicted"/>
<evidence type="ECO:0000313" key="2">
    <source>
        <dbReference type="EMBL" id="QHT67648.1"/>
    </source>
</evidence>
<dbReference type="RefSeq" id="WP_162443672.1">
    <property type="nucleotide sequence ID" value="NZ_CP048222.1"/>
</dbReference>
<evidence type="ECO:0000313" key="3">
    <source>
        <dbReference type="Proteomes" id="UP000480178"/>
    </source>
</evidence>